<dbReference type="InterPro" id="IPR020622">
    <property type="entry name" value="Ala_racemase_pyridoxalP-BS"/>
</dbReference>
<evidence type="ECO:0000256" key="4">
    <source>
        <dbReference type="HAMAP-Rule" id="MF_01201"/>
    </source>
</evidence>
<evidence type="ECO:0000259" key="7">
    <source>
        <dbReference type="SMART" id="SM01005"/>
    </source>
</evidence>
<dbReference type="InterPro" id="IPR011079">
    <property type="entry name" value="Ala_racemase_C"/>
</dbReference>
<feature type="domain" description="Alanine racemase C-terminal" evidence="7">
    <location>
        <begin position="240"/>
        <end position="366"/>
    </location>
</feature>
<organism evidence="8 9">
    <name type="scientific">Corynebacterium uterequi</name>
    <dbReference type="NCBI Taxonomy" id="1072256"/>
    <lineage>
        <taxon>Bacteria</taxon>
        <taxon>Bacillati</taxon>
        <taxon>Actinomycetota</taxon>
        <taxon>Actinomycetes</taxon>
        <taxon>Mycobacteriales</taxon>
        <taxon>Corynebacteriaceae</taxon>
        <taxon>Corynebacterium</taxon>
    </lineage>
</organism>
<evidence type="ECO:0000256" key="1">
    <source>
        <dbReference type="ARBA" id="ARBA00001933"/>
    </source>
</evidence>
<gene>
    <name evidence="8" type="primary">alr</name>
    <name evidence="8" type="ORF">CUTER_02085</name>
</gene>
<sequence length="371" mass="38828">MSRPQLRVRVNLAAIAHNTRTLAGRLGPTTRLMAVVKADGYGHGAVAVAKTMADYGAEAFGVATIAEALQLRDAGITEPILAWLWQTGDDLSDAAAAGIELAVPSPEHLQALVTSGLGLDVCLKVETGMHRSGLDESQWADAFALAAANPQLRVTGLMSHLACADEPEHPATDAQAAAFRRAIDAARVAGLAVPRNHLANSAATLTRPDLHFEQVRVGLALYGLNPMAAGVTPAAELQPAMTWEADVVAVKTVHPGDHVSYGWTYEAPAVAHTAVVPVGYADGLPRRLQGNVEVTIGQRRYPQVGRVCMDQIVVNVGDNSDGVRPGDTAVLFGPGGAGVDEVADALGTINYEALCLPKGRSQRVYEGGDHA</sequence>
<dbReference type="OrthoDB" id="9813814at2"/>
<comment type="cofactor">
    <cofactor evidence="1 4 5">
        <name>pyridoxal 5'-phosphate</name>
        <dbReference type="ChEBI" id="CHEBI:597326"/>
    </cofactor>
</comment>
<dbReference type="HAMAP" id="MF_01201">
    <property type="entry name" value="Ala_racemase"/>
    <property type="match status" value="1"/>
</dbReference>
<reference evidence="9" key="2">
    <citation type="submission" date="2015-05" db="EMBL/GenBank/DDBJ databases">
        <title>Complete genome sequence of Corynebacterium uterequi DSM 45634, isolated from the uterus of a maiden mare.</title>
        <authorList>
            <person name="Ruckert C."/>
            <person name="Albersmeier A."/>
            <person name="Winkler A."/>
            <person name="Tauch A."/>
        </authorList>
    </citation>
    <scope>NUCLEOTIDE SEQUENCE [LARGE SCALE GENOMIC DNA]</scope>
    <source>
        <strain evidence="9">DSM 45634</strain>
    </source>
</reference>
<dbReference type="Gene3D" id="3.20.20.10">
    <property type="entry name" value="Alanine racemase"/>
    <property type="match status" value="1"/>
</dbReference>
<dbReference type="Pfam" id="PF01168">
    <property type="entry name" value="Ala_racemase_N"/>
    <property type="match status" value="1"/>
</dbReference>
<feature type="active site" description="Proton acceptor; specific for D-alanine" evidence="4">
    <location>
        <position position="37"/>
    </location>
</feature>
<dbReference type="InterPro" id="IPR001608">
    <property type="entry name" value="Ala_racemase_N"/>
</dbReference>
<dbReference type="PANTHER" id="PTHR30511">
    <property type="entry name" value="ALANINE RACEMASE"/>
    <property type="match status" value="1"/>
</dbReference>
<feature type="binding site" evidence="4 6">
    <location>
        <position position="131"/>
    </location>
    <ligand>
        <name>substrate</name>
    </ligand>
</feature>
<dbReference type="GO" id="GO:0008784">
    <property type="term" value="F:alanine racemase activity"/>
    <property type="evidence" value="ECO:0007669"/>
    <property type="project" value="UniProtKB-UniRule"/>
</dbReference>
<keyword evidence="2 4" id="KW-0663">Pyridoxal phosphate</keyword>
<dbReference type="EC" id="5.1.1.1" evidence="4"/>
<dbReference type="SUPFAM" id="SSF50621">
    <property type="entry name" value="Alanine racemase C-terminal domain-like"/>
    <property type="match status" value="1"/>
</dbReference>
<dbReference type="GO" id="GO:0009252">
    <property type="term" value="P:peptidoglycan biosynthetic process"/>
    <property type="evidence" value="ECO:0007669"/>
    <property type="project" value="TreeGrafter"/>
</dbReference>
<feature type="modified residue" description="N6-(pyridoxal phosphate)lysine" evidence="4 5">
    <location>
        <position position="37"/>
    </location>
</feature>
<dbReference type="PATRIC" id="fig|1072256.5.peg.411"/>
<dbReference type="CDD" id="cd00430">
    <property type="entry name" value="PLPDE_III_AR"/>
    <property type="match status" value="1"/>
</dbReference>
<dbReference type="PRINTS" id="PR00992">
    <property type="entry name" value="ALARACEMASE"/>
</dbReference>
<dbReference type="Pfam" id="PF00842">
    <property type="entry name" value="Ala_racemase_C"/>
    <property type="match status" value="1"/>
</dbReference>
<feature type="active site" description="Proton acceptor; specific for L-alanine" evidence="4">
    <location>
        <position position="261"/>
    </location>
</feature>
<dbReference type="RefSeq" id="WP_047259021.1">
    <property type="nucleotide sequence ID" value="NZ_CP011546.1"/>
</dbReference>
<evidence type="ECO:0000313" key="9">
    <source>
        <dbReference type="Proteomes" id="UP000035548"/>
    </source>
</evidence>
<comment type="catalytic activity">
    <reaction evidence="4">
        <text>L-alanine = D-alanine</text>
        <dbReference type="Rhea" id="RHEA:20249"/>
        <dbReference type="ChEBI" id="CHEBI:57416"/>
        <dbReference type="ChEBI" id="CHEBI:57972"/>
        <dbReference type="EC" id="5.1.1.1"/>
    </reaction>
</comment>
<comment type="pathway">
    <text evidence="4">Amino-acid biosynthesis; D-alanine biosynthesis; D-alanine from L-alanine: step 1/1.</text>
</comment>
<name>A0A0G3HH03_9CORY</name>
<evidence type="ECO:0000256" key="5">
    <source>
        <dbReference type="PIRSR" id="PIRSR600821-50"/>
    </source>
</evidence>
<dbReference type="InterPro" id="IPR029066">
    <property type="entry name" value="PLP-binding_barrel"/>
</dbReference>
<proteinExistence type="inferred from homology"/>
<dbReference type="AlphaFoldDB" id="A0A0G3HH03"/>
<evidence type="ECO:0000256" key="6">
    <source>
        <dbReference type="PIRSR" id="PIRSR600821-52"/>
    </source>
</evidence>
<dbReference type="InterPro" id="IPR000821">
    <property type="entry name" value="Ala_racemase"/>
</dbReference>
<dbReference type="STRING" id="1072256.CUTER_02085"/>
<accession>A0A0G3HH03</accession>
<dbReference type="UniPathway" id="UPA00042">
    <property type="reaction ID" value="UER00497"/>
</dbReference>
<reference evidence="8 9" key="1">
    <citation type="journal article" date="2015" name="Genome Announc.">
        <title>Virulence Factor Genes Detected in the Complete Genome Sequence of Corynebacterium uterequi DSM 45634, Isolated from the Uterus of a Maiden Mare.</title>
        <authorList>
            <person name="Ruckert C."/>
            <person name="Kriete M."/>
            <person name="Jaenicke S."/>
            <person name="Winkler A."/>
            <person name="Tauch A."/>
        </authorList>
    </citation>
    <scope>NUCLEOTIDE SEQUENCE [LARGE SCALE GENOMIC DNA]</scope>
    <source>
        <strain evidence="8 9">DSM 45634</strain>
    </source>
</reference>
<comment type="function">
    <text evidence="4">Catalyzes the interconversion of L-alanine and D-alanine. May also act on other amino acids.</text>
</comment>
<dbReference type="PANTHER" id="PTHR30511:SF0">
    <property type="entry name" value="ALANINE RACEMASE, CATABOLIC-RELATED"/>
    <property type="match status" value="1"/>
</dbReference>
<dbReference type="GO" id="GO:0005829">
    <property type="term" value="C:cytosol"/>
    <property type="evidence" value="ECO:0007669"/>
    <property type="project" value="TreeGrafter"/>
</dbReference>
<evidence type="ECO:0000313" key="8">
    <source>
        <dbReference type="EMBL" id="AKK10432.1"/>
    </source>
</evidence>
<dbReference type="SMART" id="SM01005">
    <property type="entry name" value="Ala_racemase_C"/>
    <property type="match status" value="1"/>
</dbReference>
<keyword evidence="3 4" id="KW-0413">Isomerase</keyword>
<keyword evidence="9" id="KW-1185">Reference proteome</keyword>
<dbReference type="PROSITE" id="PS00395">
    <property type="entry name" value="ALANINE_RACEMASE"/>
    <property type="match status" value="1"/>
</dbReference>
<dbReference type="NCBIfam" id="TIGR00492">
    <property type="entry name" value="alr"/>
    <property type="match status" value="1"/>
</dbReference>
<evidence type="ECO:0000256" key="3">
    <source>
        <dbReference type="ARBA" id="ARBA00023235"/>
    </source>
</evidence>
<dbReference type="Proteomes" id="UP000035548">
    <property type="component" value="Chromosome"/>
</dbReference>
<dbReference type="FunFam" id="3.20.20.10:FF:000002">
    <property type="entry name" value="Alanine racemase"/>
    <property type="match status" value="1"/>
</dbReference>
<dbReference type="InterPro" id="IPR009006">
    <property type="entry name" value="Ala_racemase/Decarboxylase_C"/>
</dbReference>
<feature type="binding site" evidence="4 6">
    <location>
        <position position="309"/>
    </location>
    <ligand>
        <name>substrate</name>
    </ligand>
</feature>
<dbReference type="Gene3D" id="2.40.37.10">
    <property type="entry name" value="Lyase, Ornithine Decarboxylase, Chain A, domain 1"/>
    <property type="match status" value="1"/>
</dbReference>
<dbReference type="GO" id="GO:0030170">
    <property type="term" value="F:pyridoxal phosphate binding"/>
    <property type="evidence" value="ECO:0007669"/>
    <property type="project" value="UniProtKB-UniRule"/>
</dbReference>
<dbReference type="SUPFAM" id="SSF51419">
    <property type="entry name" value="PLP-binding barrel"/>
    <property type="match status" value="1"/>
</dbReference>
<dbReference type="GO" id="GO:0030632">
    <property type="term" value="P:D-alanine biosynthetic process"/>
    <property type="evidence" value="ECO:0007669"/>
    <property type="project" value="UniProtKB-UniRule"/>
</dbReference>
<protein>
    <recommendedName>
        <fullName evidence="4">Alanine racemase</fullName>
        <ecNumber evidence="4">5.1.1.1</ecNumber>
    </recommendedName>
</protein>
<dbReference type="KEGG" id="cut:CUTER_02085"/>
<evidence type="ECO:0000256" key="2">
    <source>
        <dbReference type="ARBA" id="ARBA00022898"/>
    </source>
</evidence>
<comment type="similarity">
    <text evidence="4">Belongs to the alanine racemase family.</text>
</comment>
<dbReference type="EMBL" id="CP011546">
    <property type="protein sequence ID" value="AKK10432.1"/>
    <property type="molecule type" value="Genomic_DNA"/>
</dbReference>